<dbReference type="RefSeq" id="XP_003062125.1">
    <property type="nucleotide sequence ID" value="XM_003062079.1"/>
</dbReference>
<dbReference type="KEGG" id="mpp:MICPUCDRAFT_41863"/>
<dbReference type="STRING" id="564608.C1N2Q1"/>
<dbReference type="AlphaFoldDB" id="C1N2Q1"/>
<evidence type="ECO:0000256" key="1">
    <source>
        <dbReference type="ARBA" id="ARBA00001936"/>
    </source>
</evidence>
<evidence type="ECO:0000256" key="9">
    <source>
        <dbReference type="RuleBase" id="RU003465"/>
    </source>
</evidence>
<feature type="compositionally biased region" description="Pro residues" evidence="10">
    <location>
        <begin position="520"/>
        <end position="533"/>
    </location>
</feature>
<feature type="region of interest" description="Disordered" evidence="10">
    <location>
        <begin position="399"/>
        <end position="582"/>
    </location>
</feature>
<dbReference type="eggNOG" id="KOG0698">
    <property type="taxonomic scope" value="Eukaryota"/>
</dbReference>
<dbReference type="PROSITE" id="PS51746">
    <property type="entry name" value="PPM_2"/>
    <property type="match status" value="1"/>
</dbReference>
<evidence type="ECO:0000256" key="8">
    <source>
        <dbReference type="ARBA" id="ARBA00023211"/>
    </source>
</evidence>
<keyword evidence="8" id="KW-0464">Manganese</keyword>
<organism evidence="13">
    <name type="scientific">Micromonas pusilla (strain CCMP1545)</name>
    <name type="common">Picoplanktonic green alga</name>
    <dbReference type="NCBI Taxonomy" id="564608"/>
    <lineage>
        <taxon>Eukaryota</taxon>
        <taxon>Viridiplantae</taxon>
        <taxon>Chlorophyta</taxon>
        <taxon>Mamiellophyceae</taxon>
        <taxon>Mamiellales</taxon>
        <taxon>Mamiellaceae</taxon>
        <taxon>Micromonas</taxon>
    </lineage>
</organism>
<feature type="region of interest" description="Disordered" evidence="10">
    <location>
        <begin position="169"/>
        <end position="206"/>
    </location>
</feature>
<dbReference type="GO" id="GO:0004722">
    <property type="term" value="F:protein serine/threonine phosphatase activity"/>
    <property type="evidence" value="ECO:0007669"/>
    <property type="project" value="UniProtKB-EC"/>
</dbReference>
<dbReference type="PANTHER" id="PTHR47992">
    <property type="entry name" value="PROTEIN PHOSPHATASE"/>
    <property type="match status" value="1"/>
</dbReference>
<evidence type="ECO:0000256" key="10">
    <source>
        <dbReference type="SAM" id="MobiDB-lite"/>
    </source>
</evidence>
<dbReference type="Gene3D" id="3.60.40.10">
    <property type="entry name" value="PPM-type phosphatase domain"/>
    <property type="match status" value="1"/>
</dbReference>
<dbReference type="OrthoDB" id="10264738at2759"/>
<feature type="compositionally biased region" description="Low complexity" evidence="10">
    <location>
        <begin position="509"/>
        <end position="519"/>
    </location>
</feature>
<dbReference type="EC" id="3.1.3.16" evidence="3"/>
<evidence type="ECO:0000259" key="11">
    <source>
        <dbReference type="PROSITE" id="PS51746"/>
    </source>
</evidence>
<dbReference type="Proteomes" id="UP000001876">
    <property type="component" value="Unassembled WGS sequence"/>
</dbReference>
<feature type="compositionally biased region" description="Polar residues" evidence="10">
    <location>
        <begin position="495"/>
        <end position="508"/>
    </location>
</feature>
<feature type="compositionally biased region" description="Basic and acidic residues" evidence="10">
    <location>
        <begin position="192"/>
        <end position="206"/>
    </location>
</feature>
<dbReference type="Pfam" id="PF00481">
    <property type="entry name" value="PP2C"/>
    <property type="match status" value="1"/>
</dbReference>
<accession>C1N2Q1</accession>
<evidence type="ECO:0000313" key="13">
    <source>
        <dbReference type="Proteomes" id="UP000001876"/>
    </source>
</evidence>
<keyword evidence="4" id="KW-0479">Metal-binding</keyword>
<dbReference type="SUPFAM" id="SSF81606">
    <property type="entry name" value="PP2C-like"/>
    <property type="match status" value="1"/>
</dbReference>
<evidence type="ECO:0000256" key="2">
    <source>
        <dbReference type="ARBA" id="ARBA00001946"/>
    </source>
</evidence>
<feature type="compositionally biased region" description="Basic and acidic residues" evidence="10">
    <location>
        <begin position="470"/>
        <end position="482"/>
    </location>
</feature>
<dbReference type="InterPro" id="IPR036457">
    <property type="entry name" value="PPM-type-like_dom_sf"/>
</dbReference>
<feature type="domain" description="PPM-type phosphatase" evidence="11">
    <location>
        <begin position="57"/>
        <end position="314"/>
    </location>
</feature>
<keyword evidence="6" id="KW-0460">Magnesium</keyword>
<dbReference type="SMART" id="SM00332">
    <property type="entry name" value="PP2Cc"/>
    <property type="match status" value="1"/>
</dbReference>
<comment type="similarity">
    <text evidence="9">Belongs to the PP2C family.</text>
</comment>
<keyword evidence="5 9" id="KW-0378">Hydrolase</keyword>
<dbReference type="InterPro" id="IPR000222">
    <property type="entry name" value="PP2C_BS"/>
</dbReference>
<comment type="cofactor">
    <cofactor evidence="1">
        <name>Mn(2+)</name>
        <dbReference type="ChEBI" id="CHEBI:29035"/>
    </cofactor>
</comment>
<evidence type="ECO:0000256" key="7">
    <source>
        <dbReference type="ARBA" id="ARBA00022912"/>
    </source>
</evidence>
<evidence type="ECO:0000256" key="6">
    <source>
        <dbReference type="ARBA" id="ARBA00022842"/>
    </source>
</evidence>
<feature type="compositionally biased region" description="Low complexity" evidence="10">
    <location>
        <begin position="452"/>
        <end position="464"/>
    </location>
</feature>
<proteinExistence type="inferred from homology"/>
<dbReference type="EMBL" id="GG663745">
    <property type="protein sequence ID" value="EEH53837.1"/>
    <property type="molecule type" value="Genomic_DNA"/>
</dbReference>
<reference evidence="12 13" key="1">
    <citation type="journal article" date="2009" name="Science">
        <title>Green evolution and dynamic adaptations revealed by genomes of the marine picoeukaryotes Micromonas.</title>
        <authorList>
            <person name="Worden A.Z."/>
            <person name="Lee J.H."/>
            <person name="Mock T."/>
            <person name="Rouze P."/>
            <person name="Simmons M.P."/>
            <person name="Aerts A.L."/>
            <person name="Allen A.E."/>
            <person name="Cuvelier M.L."/>
            <person name="Derelle E."/>
            <person name="Everett M.V."/>
            <person name="Foulon E."/>
            <person name="Grimwood J."/>
            <person name="Gundlach H."/>
            <person name="Henrissat B."/>
            <person name="Napoli C."/>
            <person name="McDonald S.M."/>
            <person name="Parker M.S."/>
            <person name="Rombauts S."/>
            <person name="Salamov A."/>
            <person name="Von Dassow P."/>
            <person name="Badger J.H."/>
            <person name="Coutinho P.M."/>
            <person name="Demir E."/>
            <person name="Dubchak I."/>
            <person name="Gentemann C."/>
            <person name="Eikrem W."/>
            <person name="Gready J.E."/>
            <person name="John U."/>
            <person name="Lanier W."/>
            <person name="Lindquist E.A."/>
            <person name="Lucas S."/>
            <person name="Mayer K.F."/>
            <person name="Moreau H."/>
            <person name="Not F."/>
            <person name="Otillar R."/>
            <person name="Panaud O."/>
            <person name="Pangilinan J."/>
            <person name="Paulsen I."/>
            <person name="Piegu B."/>
            <person name="Poliakov A."/>
            <person name="Robbens S."/>
            <person name="Schmutz J."/>
            <person name="Toulza E."/>
            <person name="Wyss T."/>
            <person name="Zelensky A."/>
            <person name="Zhou K."/>
            <person name="Armbrust E.V."/>
            <person name="Bhattacharya D."/>
            <person name="Goodenough U.W."/>
            <person name="Van de Peer Y."/>
            <person name="Grigoriev I.V."/>
        </authorList>
    </citation>
    <scope>NUCLEOTIDE SEQUENCE [LARGE SCALE GENOMIC DNA]</scope>
    <source>
        <strain evidence="12 13">CCMP1545</strain>
    </source>
</reference>
<comment type="cofactor">
    <cofactor evidence="2">
        <name>Mg(2+)</name>
        <dbReference type="ChEBI" id="CHEBI:18420"/>
    </cofactor>
</comment>
<dbReference type="GeneID" id="9687354"/>
<keyword evidence="13" id="KW-1185">Reference proteome</keyword>
<dbReference type="CDD" id="cd00143">
    <property type="entry name" value="PP2Cc"/>
    <property type="match status" value="1"/>
</dbReference>
<evidence type="ECO:0000256" key="5">
    <source>
        <dbReference type="ARBA" id="ARBA00022801"/>
    </source>
</evidence>
<evidence type="ECO:0000313" key="12">
    <source>
        <dbReference type="EMBL" id="EEH53837.1"/>
    </source>
</evidence>
<protein>
    <recommendedName>
        <fullName evidence="3">protein-serine/threonine phosphatase</fullName>
        <ecNumber evidence="3">3.1.3.16</ecNumber>
    </recommendedName>
</protein>
<evidence type="ECO:0000256" key="4">
    <source>
        <dbReference type="ARBA" id="ARBA00022723"/>
    </source>
</evidence>
<gene>
    <name evidence="12" type="ORF">MICPUCDRAFT_41863</name>
</gene>
<dbReference type="PROSITE" id="PS01032">
    <property type="entry name" value="PPM_1"/>
    <property type="match status" value="1"/>
</dbReference>
<feature type="compositionally biased region" description="Basic and acidic residues" evidence="10">
    <location>
        <begin position="399"/>
        <end position="408"/>
    </location>
</feature>
<name>C1N2Q1_MICPC</name>
<sequence length="582" mass="62826">MVNAKDVVSHPLRAIDAIGYPFVRVAHSRKVMKGEDKSFASPDVVWTPARVDGDGAEGCSASPPPSSCHFSVFGLFDGHGGKAAAEHCAETLVPCILDALDARGPIARDDDAEDALEERLPAALVDAFAASDAQFLLKDIHSGATATIVCVNGRCVTSAAVGDSLATIDTGSHHQRNSTKSSGGASSASRLTPEHRLDTSASERNRIEAAGGEVRATAFEEGKPVGPLRVWPGGLAVSRSMGDRDGKKGGAFYLTPPGFRIVLASDGLWDAVTVKQASSCGAKIGTQAAAAALCKLAQKQKDNRDDITVVVCDFLADASHRDPFQAKPPWRTELDVRWPFGKKKYDPSPPPSTRRAARMAAERAEADAIAAAREARVAAETEEAARAAARAATVAELERYERERESARDGGGGWEEQQQHGFHDQQQMQQRMQTQYEHHHRTHHQQTHHPQMRQPQMQQHSPQQVAYLAQHHEMAARMRQQHEQQMQQQEMLANLQRQRMAQQGQYSTRGPGPFSFSPPSSSPPPPRPHPHPPSSSNGVARELDAPAAGAGVGAKTKPKRKGKRERAQERARLIAESGGGTS</sequence>
<evidence type="ECO:0000256" key="3">
    <source>
        <dbReference type="ARBA" id="ARBA00013081"/>
    </source>
</evidence>
<feature type="compositionally biased region" description="Low complexity" evidence="10">
    <location>
        <begin position="424"/>
        <end position="435"/>
    </location>
</feature>
<keyword evidence="7 9" id="KW-0904">Protein phosphatase</keyword>
<dbReference type="InterPro" id="IPR001932">
    <property type="entry name" value="PPM-type_phosphatase-like_dom"/>
</dbReference>
<feature type="compositionally biased region" description="Basic residues" evidence="10">
    <location>
        <begin position="438"/>
        <end position="451"/>
    </location>
</feature>
<dbReference type="GO" id="GO:0046872">
    <property type="term" value="F:metal ion binding"/>
    <property type="evidence" value="ECO:0007669"/>
    <property type="project" value="UniProtKB-KW"/>
</dbReference>
<dbReference type="InterPro" id="IPR015655">
    <property type="entry name" value="PP2C"/>
</dbReference>